<dbReference type="OrthoDB" id="37659at2759"/>
<keyword evidence="4" id="KW-1185">Reference proteome</keyword>
<evidence type="ECO:0000313" key="4">
    <source>
        <dbReference type="Proteomes" id="UP000327013"/>
    </source>
</evidence>
<dbReference type="EMBL" id="VIBQ01000010">
    <property type="protein sequence ID" value="KAB8338729.1"/>
    <property type="molecule type" value="Genomic_DNA"/>
</dbReference>
<dbReference type="Proteomes" id="UP000327013">
    <property type="component" value="Unassembled WGS sequence"/>
</dbReference>
<keyword evidence="2" id="KW-0560">Oxidoreductase</keyword>
<comment type="similarity">
    <text evidence="1">Belongs to the short-chain dehydrogenases/reductases (SDR) family.</text>
</comment>
<dbReference type="InterPro" id="IPR020904">
    <property type="entry name" value="Sc_DH/Rdtase_CS"/>
</dbReference>
<evidence type="ECO:0000313" key="3">
    <source>
        <dbReference type="EMBL" id="KAB8338729.1"/>
    </source>
</evidence>
<proteinExistence type="inferred from homology"/>
<protein>
    <submittedName>
        <fullName evidence="3">Uncharacterized protein</fullName>
    </submittedName>
</protein>
<dbReference type="InterPro" id="IPR002347">
    <property type="entry name" value="SDR_fam"/>
</dbReference>
<evidence type="ECO:0000256" key="2">
    <source>
        <dbReference type="ARBA" id="ARBA00023002"/>
    </source>
</evidence>
<dbReference type="PRINTS" id="PR00081">
    <property type="entry name" value="GDHRDH"/>
</dbReference>
<evidence type="ECO:0000256" key="1">
    <source>
        <dbReference type="ARBA" id="ARBA00006484"/>
    </source>
</evidence>
<dbReference type="GO" id="GO:0016491">
    <property type="term" value="F:oxidoreductase activity"/>
    <property type="evidence" value="ECO:0007669"/>
    <property type="project" value="UniProtKB-KW"/>
</dbReference>
<gene>
    <name evidence="3" type="ORF">FH972_021674</name>
</gene>
<organism evidence="3 4">
    <name type="scientific">Carpinus fangiana</name>
    <dbReference type="NCBI Taxonomy" id="176857"/>
    <lineage>
        <taxon>Eukaryota</taxon>
        <taxon>Viridiplantae</taxon>
        <taxon>Streptophyta</taxon>
        <taxon>Embryophyta</taxon>
        <taxon>Tracheophyta</taxon>
        <taxon>Spermatophyta</taxon>
        <taxon>Magnoliopsida</taxon>
        <taxon>eudicotyledons</taxon>
        <taxon>Gunneridae</taxon>
        <taxon>Pentapetalae</taxon>
        <taxon>rosids</taxon>
        <taxon>fabids</taxon>
        <taxon>Fagales</taxon>
        <taxon>Betulaceae</taxon>
        <taxon>Carpinus</taxon>
    </lineage>
</organism>
<sequence length="291" mass="31346">MPPIYINDGDFAPLHGKVVLITGGSSGIGLATAQLLLEHQALVVVADRQPIISNDSSPSPGKSPTFVQADVTSWEDLTKAFQLTIDKFGRIDHIFANAGISSPVNSIVDDVLDEQGALKEPDLKVLQVNLIGVVNTIKLAIHHLRKQQHPGSIVITASTAAYQQFSSVDYTTSKHAVLGLMRGLAGHLHPHLPIRINAIAPSWTATGIIPRSAVEAAGVAIQEPSAVARTVALLMADEARNQQLIYSNEGRFAEIETDLLAEADRLRPKESSEEEDFQKILLVIRKPQSAT</sequence>
<dbReference type="InterPro" id="IPR036291">
    <property type="entry name" value="NAD(P)-bd_dom_sf"/>
</dbReference>
<reference evidence="3 4" key="1">
    <citation type="submission" date="2019-06" db="EMBL/GenBank/DDBJ databases">
        <title>A chromosomal-level reference genome of Carpinus fangiana (Coryloideae, Betulaceae).</title>
        <authorList>
            <person name="Yang X."/>
            <person name="Wang Z."/>
            <person name="Zhang L."/>
            <person name="Hao G."/>
            <person name="Liu J."/>
            <person name="Yang Y."/>
        </authorList>
    </citation>
    <scope>NUCLEOTIDE SEQUENCE [LARGE SCALE GENOMIC DNA]</scope>
    <source>
        <strain evidence="3">Cfa_2016G</strain>
        <tissue evidence="3">Leaf</tissue>
    </source>
</reference>
<comment type="caution">
    <text evidence="3">The sequence shown here is derived from an EMBL/GenBank/DDBJ whole genome shotgun (WGS) entry which is preliminary data.</text>
</comment>
<name>A0A5N6KQL7_9ROSI</name>
<dbReference type="SUPFAM" id="SSF51735">
    <property type="entry name" value="NAD(P)-binding Rossmann-fold domains"/>
    <property type="match status" value="1"/>
</dbReference>
<dbReference type="AlphaFoldDB" id="A0A5N6KQL7"/>
<dbReference type="Gene3D" id="3.40.50.720">
    <property type="entry name" value="NAD(P)-binding Rossmann-like Domain"/>
    <property type="match status" value="1"/>
</dbReference>
<accession>A0A5N6KQL7</accession>
<dbReference type="PANTHER" id="PTHR43180:SF11">
    <property type="entry name" value="NAD(P)-BINDING PROTEIN"/>
    <property type="match status" value="1"/>
</dbReference>
<dbReference type="PANTHER" id="PTHR43180">
    <property type="entry name" value="3-OXOACYL-(ACYL-CARRIER-PROTEIN) REDUCTASE (AFU_ORTHOLOGUE AFUA_6G11210)"/>
    <property type="match status" value="1"/>
</dbReference>
<dbReference type="PROSITE" id="PS00061">
    <property type="entry name" value="ADH_SHORT"/>
    <property type="match status" value="1"/>
</dbReference>
<dbReference type="Pfam" id="PF00106">
    <property type="entry name" value="adh_short"/>
    <property type="match status" value="1"/>
</dbReference>